<dbReference type="InterPro" id="IPR002509">
    <property type="entry name" value="NODB_dom"/>
</dbReference>
<dbReference type="SUPFAM" id="SSF88713">
    <property type="entry name" value="Glycoside hydrolase/deacetylase"/>
    <property type="match status" value="1"/>
</dbReference>
<dbReference type="HOGENOM" id="CLU_030024_5_2_4"/>
<keyword evidence="4" id="KW-0378">Hydrolase</keyword>
<keyword evidence="2" id="KW-0732">Signal</keyword>
<accession>I0HL91</accession>
<dbReference type="EMBL" id="AP012320">
    <property type="protein sequence ID" value="BAL93778.1"/>
    <property type="molecule type" value="Genomic_DNA"/>
</dbReference>
<dbReference type="PANTHER" id="PTHR34216:SF3">
    <property type="entry name" value="POLY-BETA-1,6-N-ACETYL-D-GLUCOSAMINE N-DEACETYLASE"/>
    <property type="match status" value="1"/>
</dbReference>
<dbReference type="STRING" id="983917.RGE_04330"/>
<gene>
    <name evidence="4" type="ordered locus">RGE_04330</name>
</gene>
<dbReference type="GO" id="GO:0005975">
    <property type="term" value="P:carbohydrate metabolic process"/>
    <property type="evidence" value="ECO:0007669"/>
    <property type="project" value="InterPro"/>
</dbReference>
<dbReference type="Gene3D" id="3.20.20.370">
    <property type="entry name" value="Glycoside hydrolase/deacetylase"/>
    <property type="match status" value="1"/>
</dbReference>
<evidence type="ECO:0000313" key="4">
    <source>
        <dbReference type="EMBL" id="BAL93778.1"/>
    </source>
</evidence>
<dbReference type="GO" id="GO:0005576">
    <property type="term" value="C:extracellular region"/>
    <property type="evidence" value="ECO:0007669"/>
    <property type="project" value="UniProtKB-SubCell"/>
</dbReference>
<proteinExistence type="predicted"/>
<dbReference type="Pfam" id="PF01522">
    <property type="entry name" value="Polysacc_deac_1"/>
    <property type="match status" value="1"/>
</dbReference>
<dbReference type="InterPro" id="IPR011330">
    <property type="entry name" value="Glyco_hydro/deAcase_b/a-brl"/>
</dbReference>
<dbReference type="Proteomes" id="UP000007883">
    <property type="component" value="Chromosome"/>
</dbReference>
<protein>
    <submittedName>
        <fullName evidence="4">Putative hydrolase</fullName>
    </submittedName>
</protein>
<dbReference type="AlphaFoldDB" id="I0HL91"/>
<sequence>MYHALEDGARARWRWAVTRQAFAAQLDLLQELGCVTPTVSELVATPAPAKRSVAITFDDGYVDNLAAAEELRRRGMRATWYVVVGCLGHRPGWKADGGPTDRLMSASELRELQAAGMEIGSHTMSHQRLTSLAAGRRQDEIEASRTMLEDALGSPVHAFAYPYGDFDADSAAAVRAAGYSSACTTQPGWALRDGDAFRIRRLSVFNDDGTARFARKLAFASHDAGWSGVARYAWRRLRHG</sequence>
<evidence type="ECO:0000256" key="2">
    <source>
        <dbReference type="ARBA" id="ARBA00022729"/>
    </source>
</evidence>
<dbReference type="PROSITE" id="PS51677">
    <property type="entry name" value="NODB"/>
    <property type="match status" value="1"/>
</dbReference>
<evidence type="ECO:0000256" key="1">
    <source>
        <dbReference type="ARBA" id="ARBA00004613"/>
    </source>
</evidence>
<reference evidence="4 5" key="1">
    <citation type="journal article" date="2012" name="J. Bacteriol.">
        <title>Complete genome sequence of phototrophic betaproteobacterium Rubrivivax gelatinosus IL144.</title>
        <authorList>
            <person name="Nagashima S."/>
            <person name="Kamimura A."/>
            <person name="Shimizu T."/>
            <person name="Nakamura-isaki S."/>
            <person name="Aono E."/>
            <person name="Sakamoto K."/>
            <person name="Ichikawa N."/>
            <person name="Nakazawa H."/>
            <person name="Sekine M."/>
            <person name="Yamazaki S."/>
            <person name="Fujita N."/>
            <person name="Shimada K."/>
            <person name="Hanada S."/>
            <person name="Nagashima K.V.P."/>
        </authorList>
    </citation>
    <scope>NUCLEOTIDE SEQUENCE [LARGE SCALE GENOMIC DNA]</scope>
    <source>
        <strain evidence="5">NBRC 100245 / IL144</strain>
    </source>
</reference>
<dbReference type="PATRIC" id="fig|983917.3.peg.426"/>
<keyword evidence="5" id="KW-1185">Reference proteome</keyword>
<dbReference type="GO" id="GO:0016810">
    <property type="term" value="F:hydrolase activity, acting on carbon-nitrogen (but not peptide) bonds"/>
    <property type="evidence" value="ECO:0007669"/>
    <property type="project" value="InterPro"/>
</dbReference>
<evidence type="ECO:0000313" key="5">
    <source>
        <dbReference type="Proteomes" id="UP000007883"/>
    </source>
</evidence>
<dbReference type="CDD" id="cd10918">
    <property type="entry name" value="CE4_NodB_like_5s_6s"/>
    <property type="match status" value="1"/>
</dbReference>
<organism evidence="4 5">
    <name type="scientific">Rubrivivax gelatinosus (strain NBRC 100245 / IL144)</name>
    <dbReference type="NCBI Taxonomy" id="983917"/>
    <lineage>
        <taxon>Bacteria</taxon>
        <taxon>Pseudomonadati</taxon>
        <taxon>Pseudomonadota</taxon>
        <taxon>Betaproteobacteria</taxon>
        <taxon>Burkholderiales</taxon>
        <taxon>Sphaerotilaceae</taxon>
        <taxon>Rubrivivax</taxon>
    </lineage>
</organism>
<evidence type="ECO:0000259" key="3">
    <source>
        <dbReference type="PROSITE" id="PS51677"/>
    </source>
</evidence>
<dbReference type="PANTHER" id="PTHR34216">
    <property type="match status" value="1"/>
</dbReference>
<name>I0HL91_RUBGI</name>
<dbReference type="KEGG" id="rge:RGE_04330"/>
<comment type="subcellular location">
    <subcellularLocation>
        <location evidence="1">Secreted</location>
    </subcellularLocation>
</comment>
<feature type="domain" description="NodB homology" evidence="3">
    <location>
        <begin position="51"/>
        <end position="240"/>
    </location>
</feature>
<dbReference type="InterPro" id="IPR051398">
    <property type="entry name" value="Polysacch_Deacetylase"/>
</dbReference>
<dbReference type="eggNOG" id="COG0726">
    <property type="taxonomic scope" value="Bacteria"/>
</dbReference>